<organism evidence="2">
    <name type="scientific">viral metagenome</name>
    <dbReference type="NCBI Taxonomy" id="1070528"/>
    <lineage>
        <taxon>unclassified sequences</taxon>
        <taxon>metagenomes</taxon>
        <taxon>organismal metagenomes</taxon>
    </lineage>
</organism>
<dbReference type="PANTHER" id="PTHR46390:SF1">
    <property type="entry name" value="MANNOSE-1-PHOSPHATE GUANYLYLTRANSFERASE"/>
    <property type="match status" value="1"/>
</dbReference>
<dbReference type="InterPro" id="IPR001538">
    <property type="entry name" value="Man6P_isomerase-2_C"/>
</dbReference>
<dbReference type="EMBL" id="MN739042">
    <property type="protein sequence ID" value="QHS85230.1"/>
    <property type="molecule type" value="Genomic_DNA"/>
</dbReference>
<dbReference type="GO" id="GO:0004475">
    <property type="term" value="F:mannose-1-phosphate guanylyltransferase (GTP) activity"/>
    <property type="evidence" value="ECO:0007669"/>
    <property type="project" value="TreeGrafter"/>
</dbReference>
<evidence type="ECO:0000259" key="1">
    <source>
        <dbReference type="Pfam" id="PF01050"/>
    </source>
</evidence>
<reference evidence="2" key="1">
    <citation type="journal article" date="2020" name="Nature">
        <title>Giant virus diversity and host interactions through global metagenomics.</title>
        <authorList>
            <person name="Schulz F."/>
            <person name="Roux S."/>
            <person name="Paez-Espino D."/>
            <person name="Jungbluth S."/>
            <person name="Walsh D.A."/>
            <person name="Denef V.J."/>
            <person name="McMahon K.D."/>
            <person name="Konstantinidis K.T."/>
            <person name="Eloe-Fadrosh E.A."/>
            <person name="Kyrpides N.C."/>
            <person name="Woyke T."/>
        </authorList>
    </citation>
    <scope>NUCLEOTIDE SEQUENCE</scope>
    <source>
        <strain evidence="2">GVMAG-M-3300009182-78</strain>
    </source>
</reference>
<sequence length="114" mass="13571">MEKVDRPWGWYINVKEEKNVFKIKHICVYPGKRLSLQSHFKRSEHWVIVKGNARVQVGKDFLLLHSNQSVFIPKEALHRIENLGDENIEFVETQIGEYLEEDDIVRYEDDFGRV</sequence>
<dbReference type="InterPro" id="IPR014710">
    <property type="entry name" value="RmlC-like_jellyroll"/>
</dbReference>
<dbReference type="InterPro" id="IPR051161">
    <property type="entry name" value="Mannose-6P_isomerase_type2"/>
</dbReference>
<dbReference type="PANTHER" id="PTHR46390">
    <property type="entry name" value="MANNOSE-1-PHOSPHATE GUANYLYLTRANSFERASE"/>
    <property type="match status" value="1"/>
</dbReference>
<name>A0A6C0AZK6_9ZZZZ</name>
<dbReference type="SUPFAM" id="SSF51182">
    <property type="entry name" value="RmlC-like cupins"/>
    <property type="match status" value="1"/>
</dbReference>
<dbReference type="Pfam" id="PF01050">
    <property type="entry name" value="MannoseP_isomer"/>
    <property type="match status" value="1"/>
</dbReference>
<dbReference type="AlphaFoldDB" id="A0A6C0AZK6"/>
<protein>
    <recommendedName>
        <fullName evidence="1">Mannose-6-phosphate isomerase type II C-terminal domain-containing protein</fullName>
    </recommendedName>
</protein>
<dbReference type="CDD" id="cd02213">
    <property type="entry name" value="cupin_PMI_typeII_C"/>
    <property type="match status" value="1"/>
</dbReference>
<evidence type="ECO:0000313" key="2">
    <source>
        <dbReference type="EMBL" id="QHS85230.1"/>
    </source>
</evidence>
<accession>A0A6C0AZK6</accession>
<proteinExistence type="predicted"/>
<dbReference type="InterPro" id="IPR011051">
    <property type="entry name" value="RmlC_Cupin_sf"/>
</dbReference>
<feature type="domain" description="Mannose-6-phosphate isomerase type II C-terminal" evidence="1">
    <location>
        <begin position="3"/>
        <end position="109"/>
    </location>
</feature>
<dbReference type="Gene3D" id="2.60.120.10">
    <property type="entry name" value="Jelly Rolls"/>
    <property type="match status" value="1"/>
</dbReference>
<dbReference type="GO" id="GO:0005976">
    <property type="term" value="P:polysaccharide metabolic process"/>
    <property type="evidence" value="ECO:0007669"/>
    <property type="project" value="InterPro"/>
</dbReference>
<dbReference type="GO" id="GO:0009298">
    <property type="term" value="P:GDP-mannose biosynthetic process"/>
    <property type="evidence" value="ECO:0007669"/>
    <property type="project" value="TreeGrafter"/>
</dbReference>